<keyword evidence="2" id="KW-1185">Reference proteome</keyword>
<comment type="caution">
    <text evidence="1">The sequence shown here is derived from an EMBL/GenBank/DDBJ whole genome shotgun (WGS) entry which is preliminary data.</text>
</comment>
<reference evidence="1 2" key="1">
    <citation type="submission" date="2023-01" db="EMBL/GenBank/DDBJ databases">
        <authorList>
            <person name="Whitehead M."/>
        </authorList>
    </citation>
    <scope>NUCLEOTIDE SEQUENCE [LARGE SCALE GENOMIC DNA]</scope>
</reference>
<evidence type="ECO:0000313" key="1">
    <source>
        <dbReference type="EMBL" id="CAI6348267.1"/>
    </source>
</evidence>
<organism evidence="1 2">
    <name type="scientific">Macrosiphum euphorbiae</name>
    <name type="common">potato aphid</name>
    <dbReference type="NCBI Taxonomy" id="13131"/>
    <lineage>
        <taxon>Eukaryota</taxon>
        <taxon>Metazoa</taxon>
        <taxon>Ecdysozoa</taxon>
        <taxon>Arthropoda</taxon>
        <taxon>Hexapoda</taxon>
        <taxon>Insecta</taxon>
        <taxon>Pterygota</taxon>
        <taxon>Neoptera</taxon>
        <taxon>Paraneoptera</taxon>
        <taxon>Hemiptera</taxon>
        <taxon>Sternorrhyncha</taxon>
        <taxon>Aphidomorpha</taxon>
        <taxon>Aphidoidea</taxon>
        <taxon>Aphididae</taxon>
        <taxon>Macrosiphini</taxon>
        <taxon>Macrosiphum</taxon>
    </lineage>
</organism>
<proteinExistence type="predicted"/>
<sequence>MLNEIDLNVEWTQISPFLVADAYNHPPSICYEATQRDCKFTIKQMHRIIAQGGNINCRSEVIVIVNQHCEHWSLTSKYTKFNYECRLCMQDIPNFV</sequence>
<evidence type="ECO:0000313" key="2">
    <source>
        <dbReference type="Proteomes" id="UP001160148"/>
    </source>
</evidence>
<dbReference type="EMBL" id="CARXXK010000001">
    <property type="protein sequence ID" value="CAI6348267.1"/>
    <property type="molecule type" value="Genomic_DNA"/>
</dbReference>
<dbReference type="Proteomes" id="UP001160148">
    <property type="component" value="Unassembled WGS sequence"/>
</dbReference>
<name>A0AAV0VVF5_9HEMI</name>
<dbReference type="AlphaFoldDB" id="A0AAV0VVF5"/>
<accession>A0AAV0VVF5</accession>
<gene>
    <name evidence="1" type="ORF">MEUPH1_LOCUS4963</name>
</gene>
<protein>
    <submittedName>
        <fullName evidence="1">Uncharacterized protein</fullName>
    </submittedName>
</protein>